<evidence type="ECO:0000256" key="9">
    <source>
        <dbReference type="ARBA" id="ARBA00043873"/>
    </source>
</evidence>
<keyword evidence="7 10" id="KW-0472">Membrane</keyword>
<keyword evidence="5 10" id="KW-0653">Protein transport</keyword>
<proteinExistence type="inferred from homology"/>
<accession>A5DUD8</accession>
<dbReference type="InterPro" id="IPR048369">
    <property type="entry name" value="COG6_C"/>
</dbReference>
<evidence type="ECO:0000259" key="13">
    <source>
        <dbReference type="Pfam" id="PF20653"/>
    </source>
</evidence>
<evidence type="ECO:0000256" key="11">
    <source>
        <dbReference type="SAM" id="MobiDB-lite"/>
    </source>
</evidence>
<organism evidence="14 15">
    <name type="scientific">Lodderomyces elongisporus (strain ATCC 11503 / CBS 2605 / JCM 1781 / NBRC 1676 / NRRL YB-4239)</name>
    <name type="common">Yeast</name>
    <name type="synonym">Saccharomyces elongisporus</name>
    <dbReference type="NCBI Taxonomy" id="379508"/>
    <lineage>
        <taxon>Eukaryota</taxon>
        <taxon>Fungi</taxon>
        <taxon>Dikarya</taxon>
        <taxon>Ascomycota</taxon>
        <taxon>Saccharomycotina</taxon>
        <taxon>Pichiomycetes</taxon>
        <taxon>Debaryomycetaceae</taxon>
        <taxon>Candida/Lodderomyces clade</taxon>
        <taxon>Lodderomyces</taxon>
    </lineage>
</organism>
<keyword evidence="4 10" id="KW-0813">Transport</keyword>
<comment type="similarity">
    <text evidence="2 10">Belongs to the COG6 family.</text>
</comment>
<evidence type="ECO:0000256" key="4">
    <source>
        <dbReference type="ARBA" id="ARBA00022448"/>
    </source>
</evidence>
<dbReference type="HOGENOM" id="CLU_017837_0_0_1"/>
<evidence type="ECO:0000256" key="2">
    <source>
        <dbReference type="ARBA" id="ARBA00011023"/>
    </source>
</evidence>
<dbReference type="GeneID" id="5234819"/>
<dbReference type="PANTHER" id="PTHR21506">
    <property type="entry name" value="COMPONENT OF OLIGOMERIC GOLGI COMPLEX 6"/>
    <property type="match status" value="1"/>
</dbReference>
<evidence type="ECO:0000313" key="15">
    <source>
        <dbReference type="Proteomes" id="UP000001996"/>
    </source>
</evidence>
<sequence length="829" mass="94658">MDFLEFDSFTPHDTNVSLPQPQPALSIPIATNLESFSKKFSNFSLSRNLSSFSQQTTTNNESGIENSGNGDKDFKDMKVQESKVFEKYVKQSLLFLEKDDKSTLERLDILVNRQDHFESLGPRLARVLNDSMSESMMKEMFSDIENKKTALANSGSNSKLYEENQVKNLVEPGFVGAMTRKKLRSQVEFSLTKTQTKMLKEYQPILRHLKVIESRLKKLNDLNDEINTRLNKTANGSTQFTEKVGLMSSERTAVEIKQGLLTAFKSQFTLNEYEEFILASGDLNHDFFEALAKAEQIVERCSILLSEDNPQLGLKIMSKMNNVINKAIDRIVTYCNKTLDNTYSLSSKARLQTLHECFKFLKNKLNFLSSIVDKFSASRSKAVLEEFYKQTQASQEGMGIGVGVGAGVNSGVGSNAGELVRPLSSRRRSSAKSAASITGSETVRPVYMSAHDPIRYVGDFLAYVHSLAVNESETIKNIFTMGDDNDREFDNIIYQIRNKVLQSLARPIKSRIEQLIFSETKLSIIFQIFNLVELYSVMFAKQLHDSEDLVETMLVLVKSCQDKIFSTISGKLASIRASNQAKLELNSDLQPPEWIIDFYSEILYVIDQVTTKTVLNLPPEENERFLKLIVNEPISIFKDHVQHSQLLLHDKRDTLIIQFNFLDLVQSKIMPISILSDKVLEINDMNLELTKQLTELELTQILKGSQLYDYYNIINMICPFTDDFFEVSIYEPIIENKLYNLEQLHKADSALQEFLPNAMIEIQQSLLKLNSPVTVSDVIDNAFIEFIKFYQKLNTINKEYLQYSFTWSTYDIATLLGIEESRYQDQEQN</sequence>
<evidence type="ECO:0000256" key="6">
    <source>
        <dbReference type="ARBA" id="ARBA00023034"/>
    </source>
</evidence>
<comment type="subunit">
    <text evidence="10">Component of the conserved oligomeric Golgi complex.</text>
</comment>
<dbReference type="Pfam" id="PF20653">
    <property type="entry name" value="COG6_C"/>
    <property type="match status" value="1"/>
</dbReference>
<dbReference type="PANTHER" id="PTHR21506:SF0">
    <property type="entry name" value="CONSERVED OLIGOMERIC GOLGI COMPLEX SUBUNIT 6"/>
    <property type="match status" value="1"/>
</dbReference>
<comment type="function">
    <text evidence="10">Acts as component of the peripheral membrane COG complex that is involved in intra-Golgi protein trafficking. COG is located at the cis-Golgi, and regulates tethering of retrograde intra-Golgi vesicles and possibly a number of other membrane trafficking events.</text>
</comment>
<feature type="region of interest" description="Disordered" evidence="11">
    <location>
        <begin position="54"/>
        <end position="73"/>
    </location>
</feature>
<dbReference type="InterPro" id="IPR048368">
    <property type="entry name" value="COG6_N"/>
</dbReference>
<dbReference type="GO" id="GO:0017119">
    <property type="term" value="C:Golgi transport complex"/>
    <property type="evidence" value="ECO:0007669"/>
    <property type="project" value="UniProtKB-UniRule"/>
</dbReference>
<evidence type="ECO:0000256" key="3">
    <source>
        <dbReference type="ARBA" id="ARBA00020973"/>
    </source>
</evidence>
<dbReference type="STRING" id="379508.A5DUD8"/>
<comment type="subcellular location">
    <subcellularLocation>
        <location evidence="1 10">Golgi apparatus membrane</location>
        <topology evidence="1 10">Peripheral membrane protein</topology>
    </subcellularLocation>
</comment>
<dbReference type="Pfam" id="PF06419">
    <property type="entry name" value="COG6_N"/>
    <property type="match status" value="1"/>
</dbReference>
<evidence type="ECO:0000313" key="14">
    <source>
        <dbReference type="EMBL" id="EDK42796.1"/>
    </source>
</evidence>
<comment type="function">
    <text evidence="9">Acts as a component of the peripheral membrane COG complex that is involved in intra-Golgi protein trafficking. COG is located at the cis-Golgi, and regulates tethering of retrograde intra-Golgi vesicles and possibly a number of other membrane trafficking events.</text>
</comment>
<dbReference type="OrthoDB" id="272987at2759"/>
<keyword evidence="15" id="KW-1185">Reference proteome</keyword>
<dbReference type="GO" id="GO:0015031">
    <property type="term" value="P:protein transport"/>
    <property type="evidence" value="ECO:0007669"/>
    <property type="project" value="UniProtKB-KW"/>
</dbReference>
<name>A5DUD8_LODEL</name>
<dbReference type="EMBL" id="CH981524">
    <property type="protein sequence ID" value="EDK42796.1"/>
    <property type="molecule type" value="Genomic_DNA"/>
</dbReference>
<gene>
    <name evidence="14" type="ORF">LELG_00974</name>
</gene>
<evidence type="ECO:0000256" key="7">
    <source>
        <dbReference type="ARBA" id="ARBA00023136"/>
    </source>
</evidence>
<dbReference type="InParanoid" id="A5DUD8"/>
<reference evidence="14 15" key="1">
    <citation type="journal article" date="2009" name="Nature">
        <title>Evolution of pathogenicity and sexual reproduction in eight Candida genomes.</title>
        <authorList>
            <person name="Butler G."/>
            <person name="Rasmussen M.D."/>
            <person name="Lin M.F."/>
            <person name="Santos M.A."/>
            <person name="Sakthikumar S."/>
            <person name="Munro C.A."/>
            <person name="Rheinbay E."/>
            <person name="Grabherr M."/>
            <person name="Forche A."/>
            <person name="Reedy J.L."/>
            <person name="Agrafioti I."/>
            <person name="Arnaud M.B."/>
            <person name="Bates S."/>
            <person name="Brown A.J."/>
            <person name="Brunke S."/>
            <person name="Costanzo M.C."/>
            <person name="Fitzpatrick D.A."/>
            <person name="de Groot P.W."/>
            <person name="Harris D."/>
            <person name="Hoyer L.L."/>
            <person name="Hube B."/>
            <person name="Klis F.M."/>
            <person name="Kodira C."/>
            <person name="Lennard N."/>
            <person name="Logue M.E."/>
            <person name="Martin R."/>
            <person name="Neiman A.M."/>
            <person name="Nikolaou E."/>
            <person name="Quail M.A."/>
            <person name="Quinn J."/>
            <person name="Santos M.C."/>
            <person name="Schmitzberger F.F."/>
            <person name="Sherlock G."/>
            <person name="Shah P."/>
            <person name="Silverstein K.A."/>
            <person name="Skrzypek M.S."/>
            <person name="Soll D."/>
            <person name="Staggs R."/>
            <person name="Stansfield I."/>
            <person name="Stumpf M.P."/>
            <person name="Sudbery P.E."/>
            <person name="Srikantha T."/>
            <person name="Zeng Q."/>
            <person name="Berman J."/>
            <person name="Berriman M."/>
            <person name="Heitman J."/>
            <person name="Gow N.A."/>
            <person name="Lorenz M.C."/>
            <person name="Birren B.W."/>
            <person name="Kellis M."/>
            <person name="Cuomo C.A."/>
        </authorList>
    </citation>
    <scope>NUCLEOTIDE SEQUENCE [LARGE SCALE GENOMIC DNA]</scope>
    <source>
        <strain evidence="15">ATCC 11503 / BCRC 21390 / CBS 2605 / JCM 1781 / NBRC 1676 / NRRL YB-4239</strain>
    </source>
</reference>
<evidence type="ECO:0000256" key="8">
    <source>
        <dbReference type="ARBA" id="ARBA00031348"/>
    </source>
</evidence>
<dbReference type="eggNOG" id="KOG3758">
    <property type="taxonomic scope" value="Eukaryota"/>
</dbReference>
<dbReference type="FunCoup" id="A5DUD8">
    <property type="interactions" value="256"/>
</dbReference>
<dbReference type="GO" id="GO:0000139">
    <property type="term" value="C:Golgi membrane"/>
    <property type="evidence" value="ECO:0007669"/>
    <property type="project" value="UniProtKB-SubCell"/>
</dbReference>
<dbReference type="SMART" id="SM01087">
    <property type="entry name" value="COG6"/>
    <property type="match status" value="1"/>
</dbReference>
<dbReference type="GO" id="GO:0006891">
    <property type="term" value="P:intra-Golgi vesicle-mediated transport"/>
    <property type="evidence" value="ECO:0007669"/>
    <property type="project" value="UniProtKB-UniRule"/>
</dbReference>
<dbReference type="KEGG" id="lel:PVL30_000938"/>
<evidence type="ECO:0000256" key="5">
    <source>
        <dbReference type="ARBA" id="ARBA00022927"/>
    </source>
</evidence>
<evidence type="ECO:0000256" key="1">
    <source>
        <dbReference type="ARBA" id="ARBA00004395"/>
    </source>
</evidence>
<feature type="compositionally biased region" description="Low complexity" evidence="11">
    <location>
        <begin position="54"/>
        <end position="69"/>
    </location>
</feature>
<feature type="domain" description="Conserved oligomeric complex COG6 N-terminal" evidence="12">
    <location>
        <begin position="178"/>
        <end position="280"/>
    </location>
</feature>
<evidence type="ECO:0000256" key="10">
    <source>
        <dbReference type="RuleBase" id="RU365075"/>
    </source>
</evidence>
<keyword evidence="6 10" id="KW-0333">Golgi apparatus</keyword>
<dbReference type="AlphaFoldDB" id="A5DUD8"/>
<dbReference type="Proteomes" id="UP000001996">
    <property type="component" value="Unassembled WGS sequence"/>
</dbReference>
<dbReference type="InterPro" id="IPR010490">
    <property type="entry name" value="COG6"/>
</dbReference>
<evidence type="ECO:0000259" key="12">
    <source>
        <dbReference type="Pfam" id="PF06419"/>
    </source>
</evidence>
<protein>
    <recommendedName>
        <fullName evidence="3 10">Conserved oligomeric Golgi complex subunit 6</fullName>
        <shortName evidence="10">COG complex subunit 6</shortName>
    </recommendedName>
    <alternativeName>
        <fullName evidence="8 10">Component of oligomeric Golgi complex 6</fullName>
    </alternativeName>
</protein>
<feature type="domain" description="Conserved Oligomeric Golgi complex subunit 6 C-terminal" evidence="13">
    <location>
        <begin position="311"/>
        <end position="816"/>
    </location>
</feature>
<dbReference type="VEuPathDB" id="FungiDB:LELG_00974"/>
<dbReference type="OMA" id="IINMICP"/>